<reference evidence="2" key="1">
    <citation type="submission" date="2025-08" db="UniProtKB">
        <authorList>
            <consortium name="Ensembl"/>
        </authorList>
    </citation>
    <scope>IDENTIFICATION</scope>
</reference>
<proteinExistence type="predicted"/>
<organism evidence="2 3">
    <name type="scientific">Strix occidentalis caurina</name>
    <name type="common">northern spotted owl</name>
    <dbReference type="NCBI Taxonomy" id="311401"/>
    <lineage>
        <taxon>Eukaryota</taxon>
        <taxon>Metazoa</taxon>
        <taxon>Chordata</taxon>
        <taxon>Craniata</taxon>
        <taxon>Vertebrata</taxon>
        <taxon>Euteleostomi</taxon>
        <taxon>Archelosauria</taxon>
        <taxon>Archosauria</taxon>
        <taxon>Dinosauria</taxon>
        <taxon>Saurischia</taxon>
        <taxon>Theropoda</taxon>
        <taxon>Coelurosauria</taxon>
        <taxon>Aves</taxon>
        <taxon>Neognathae</taxon>
        <taxon>Neoaves</taxon>
        <taxon>Telluraves</taxon>
        <taxon>Strigiformes</taxon>
        <taxon>Strigidae</taxon>
        <taxon>Strix</taxon>
    </lineage>
</organism>
<sequence length="116" mass="12883">MSGNSLISALSRLHRNVRSQRLPPQPRTDHFSCRSGASLPLAPTCTSLRADMKALNARGPVPRAARRRGQLSGARCPCRQSKTRRRHGRSEQRNLFKTSHGTTVGILQYSGFFLDV</sequence>
<dbReference type="Proteomes" id="UP000694551">
    <property type="component" value="Unplaced"/>
</dbReference>
<name>A0A8D0EYJ0_STROC</name>
<protein>
    <submittedName>
        <fullName evidence="2">Uncharacterized protein</fullName>
    </submittedName>
</protein>
<keyword evidence="3" id="KW-1185">Reference proteome</keyword>
<evidence type="ECO:0000313" key="3">
    <source>
        <dbReference type="Proteomes" id="UP000694551"/>
    </source>
</evidence>
<dbReference type="AlphaFoldDB" id="A0A8D0EYJ0"/>
<evidence type="ECO:0000256" key="1">
    <source>
        <dbReference type="SAM" id="MobiDB-lite"/>
    </source>
</evidence>
<dbReference type="Ensembl" id="ENSSOCT00000007830.1">
    <property type="protein sequence ID" value="ENSSOCP00000007638.1"/>
    <property type="gene ID" value="ENSSOCG00000005876.1"/>
</dbReference>
<reference evidence="2" key="2">
    <citation type="submission" date="2025-09" db="UniProtKB">
        <authorList>
            <consortium name="Ensembl"/>
        </authorList>
    </citation>
    <scope>IDENTIFICATION</scope>
</reference>
<accession>A0A8D0EYJ0</accession>
<feature type="region of interest" description="Disordered" evidence="1">
    <location>
        <begin position="59"/>
        <end position="96"/>
    </location>
</feature>
<evidence type="ECO:0000313" key="2">
    <source>
        <dbReference type="Ensembl" id="ENSSOCP00000007638.1"/>
    </source>
</evidence>